<dbReference type="EMBL" id="CP047423">
    <property type="protein sequence ID" value="QPD05985.1"/>
    <property type="molecule type" value="Genomic_DNA"/>
</dbReference>
<dbReference type="EC" id="3.1.-.-" evidence="4"/>
<dbReference type="Pfam" id="PF00149">
    <property type="entry name" value="Metallophos"/>
    <property type="match status" value="1"/>
</dbReference>
<evidence type="ECO:0000313" key="4">
    <source>
        <dbReference type="EMBL" id="QPD05985.1"/>
    </source>
</evidence>
<protein>
    <submittedName>
        <fullName evidence="4">Putative Metallophosphoesterase</fullName>
        <ecNumber evidence="4">3.1.-.-</ecNumber>
    </submittedName>
</protein>
<proteinExistence type="predicted"/>
<dbReference type="PANTHER" id="PTHR31302:SF31">
    <property type="entry name" value="PHOSPHODIESTERASE YAEI"/>
    <property type="match status" value="1"/>
</dbReference>
<evidence type="ECO:0000256" key="1">
    <source>
        <dbReference type="ARBA" id="ARBA00022723"/>
    </source>
</evidence>
<gene>
    <name evidence="4" type="ORF">Nkreftii_003759</name>
</gene>
<evidence type="ECO:0000259" key="3">
    <source>
        <dbReference type="Pfam" id="PF00149"/>
    </source>
</evidence>
<dbReference type="InterPro" id="IPR004843">
    <property type="entry name" value="Calcineurin-like_PHP"/>
</dbReference>
<dbReference type="SUPFAM" id="SSF56300">
    <property type="entry name" value="Metallo-dependent phosphatases"/>
    <property type="match status" value="1"/>
</dbReference>
<dbReference type="GO" id="GO:0008758">
    <property type="term" value="F:UDP-2,3-diacylglucosamine hydrolase activity"/>
    <property type="evidence" value="ECO:0007669"/>
    <property type="project" value="TreeGrafter"/>
</dbReference>
<dbReference type="PANTHER" id="PTHR31302">
    <property type="entry name" value="TRANSMEMBRANE PROTEIN WITH METALLOPHOSPHOESTERASE DOMAIN-RELATED"/>
    <property type="match status" value="1"/>
</dbReference>
<dbReference type="Proteomes" id="UP000593737">
    <property type="component" value="Chromosome"/>
</dbReference>
<accession>A0A7S8J1Z2</accession>
<feature type="domain" description="Calcineurin-like phosphoesterase" evidence="3">
    <location>
        <begin position="58"/>
        <end position="218"/>
    </location>
</feature>
<dbReference type="AlphaFoldDB" id="A0A7S8J1Z2"/>
<dbReference type="GO" id="GO:0046872">
    <property type="term" value="F:metal ion binding"/>
    <property type="evidence" value="ECO:0007669"/>
    <property type="project" value="UniProtKB-KW"/>
</dbReference>
<dbReference type="CDD" id="cd07385">
    <property type="entry name" value="MPP_YkuE_C"/>
    <property type="match status" value="1"/>
</dbReference>
<organism evidence="4 5">
    <name type="scientific">Candidatus Nitrospira kreftii</name>
    <dbReference type="NCBI Taxonomy" id="2652173"/>
    <lineage>
        <taxon>Bacteria</taxon>
        <taxon>Pseudomonadati</taxon>
        <taxon>Nitrospirota</taxon>
        <taxon>Nitrospiria</taxon>
        <taxon>Nitrospirales</taxon>
        <taxon>Nitrospiraceae</taxon>
        <taxon>Nitrospira</taxon>
    </lineage>
</organism>
<evidence type="ECO:0000313" key="5">
    <source>
        <dbReference type="Proteomes" id="UP000593737"/>
    </source>
</evidence>
<dbReference type="KEGG" id="nkf:Nkreftii_003759"/>
<name>A0A7S8J1Z2_9BACT</name>
<dbReference type="GO" id="GO:0016020">
    <property type="term" value="C:membrane"/>
    <property type="evidence" value="ECO:0007669"/>
    <property type="project" value="GOC"/>
</dbReference>
<dbReference type="InterPro" id="IPR051158">
    <property type="entry name" value="Metallophosphoesterase_sf"/>
</dbReference>
<dbReference type="GO" id="GO:0009245">
    <property type="term" value="P:lipid A biosynthetic process"/>
    <property type="evidence" value="ECO:0007669"/>
    <property type="project" value="TreeGrafter"/>
</dbReference>
<reference evidence="4 5" key="1">
    <citation type="journal article" date="2020" name="ISME J.">
        <title>Enrichment and physiological characterization of a novel comammox Nitrospira indicates ammonium inhibition of complete nitrification.</title>
        <authorList>
            <person name="Sakoula D."/>
            <person name="Koch H."/>
            <person name="Frank J."/>
            <person name="Jetten M.S.M."/>
            <person name="van Kessel M.A.H.J."/>
            <person name="Lucker S."/>
        </authorList>
    </citation>
    <scope>NUCLEOTIDE SEQUENCE [LARGE SCALE GENOMIC DNA]</scope>
    <source>
        <strain evidence="4">Comreactor17</strain>
    </source>
</reference>
<evidence type="ECO:0000256" key="2">
    <source>
        <dbReference type="ARBA" id="ARBA00022801"/>
    </source>
</evidence>
<dbReference type="InterPro" id="IPR029052">
    <property type="entry name" value="Metallo-depent_PP-like"/>
</dbReference>
<keyword evidence="2 4" id="KW-0378">Hydrolase</keyword>
<dbReference type="Gene3D" id="3.60.21.10">
    <property type="match status" value="1"/>
</dbReference>
<keyword evidence="1" id="KW-0479">Metal-binding</keyword>
<sequence length="286" mass="32630">MKRRQTTSWPDRARSFIGSCIGQPLYRAFSLVPDWEFGLSNPDVTLLTQRHSALADCRAVHLTDLHVDRYQPRHDVIVEIVKELHPDWIFITGDLLNVPEGLPHLFRFLARLRPIAPVYMTLGNHDHYSGVPVAEYAEQADRHKITLLVNQSAIVSTRKGEFIIVGVDDPSLHRADLRCVPLRADRHYTLLLAHAPNILDYVEDHHAIDLILCGHSHGGQWRVPGIPTFWLPPGCNGRVAGWHESGRHRLYVNRGLGWSFLPFRLNCRPEIAVIEWIEEQTPTLST</sequence>